<feature type="compositionally biased region" description="Polar residues" evidence="1">
    <location>
        <begin position="55"/>
        <end position="66"/>
    </location>
</feature>
<feature type="compositionally biased region" description="Basic and acidic residues" evidence="1">
    <location>
        <begin position="249"/>
        <end position="262"/>
    </location>
</feature>
<feature type="region of interest" description="Disordered" evidence="1">
    <location>
        <begin position="188"/>
        <end position="397"/>
    </location>
</feature>
<feature type="region of interest" description="Disordered" evidence="1">
    <location>
        <begin position="1"/>
        <end position="66"/>
    </location>
</feature>
<gene>
    <name evidence="2" type="ORF">IFM46972_05060</name>
</gene>
<proteinExistence type="predicted"/>
<organism evidence="2 3">
    <name type="scientific">Aspergillus udagawae</name>
    <dbReference type="NCBI Taxonomy" id="91492"/>
    <lineage>
        <taxon>Eukaryota</taxon>
        <taxon>Fungi</taxon>
        <taxon>Dikarya</taxon>
        <taxon>Ascomycota</taxon>
        <taxon>Pezizomycotina</taxon>
        <taxon>Eurotiomycetes</taxon>
        <taxon>Eurotiomycetidae</taxon>
        <taxon>Eurotiales</taxon>
        <taxon>Aspergillaceae</taxon>
        <taxon>Aspergillus</taxon>
        <taxon>Aspergillus subgen. Fumigati</taxon>
    </lineage>
</organism>
<name>A0A8H3RT45_9EURO</name>
<feature type="compositionally biased region" description="Polar residues" evidence="1">
    <location>
        <begin position="193"/>
        <end position="215"/>
    </location>
</feature>
<feature type="compositionally biased region" description="Basic and acidic residues" evidence="1">
    <location>
        <begin position="436"/>
        <end position="518"/>
    </location>
</feature>
<feature type="compositionally biased region" description="Basic and acidic residues" evidence="1">
    <location>
        <begin position="413"/>
        <end position="423"/>
    </location>
</feature>
<dbReference type="EMBL" id="BLKC01000030">
    <property type="protein sequence ID" value="GFF36950.1"/>
    <property type="molecule type" value="Genomic_DNA"/>
</dbReference>
<comment type="caution">
    <text evidence="2">The sequence shown here is derived from an EMBL/GenBank/DDBJ whole genome shotgun (WGS) entry which is preliminary data.</text>
</comment>
<feature type="compositionally biased region" description="Acidic residues" evidence="1">
    <location>
        <begin position="222"/>
        <end position="231"/>
    </location>
</feature>
<feature type="region of interest" description="Disordered" evidence="1">
    <location>
        <begin position="413"/>
        <end position="552"/>
    </location>
</feature>
<reference evidence="2 3" key="1">
    <citation type="submission" date="2020-01" db="EMBL/GenBank/DDBJ databases">
        <title>Draft genome sequence of Aspergillus udagawae IFM 46972.</title>
        <authorList>
            <person name="Takahashi H."/>
            <person name="Yaguchi T."/>
        </authorList>
    </citation>
    <scope>NUCLEOTIDE SEQUENCE [LARGE SCALE GENOMIC DNA]</scope>
    <source>
        <strain evidence="2 3">IFM 46972</strain>
    </source>
</reference>
<dbReference type="Proteomes" id="UP000465221">
    <property type="component" value="Unassembled WGS sequence"/>
</dbReference>
<evidence type="ECO:0000256" key="1">
    <source>
        <dbReference type="SAM" id="MobiDB-lite"/>
    </source>
</evidence>
<evidence type="ECO:0000313" key="2">
    <source>
        <dbReference type="EMBL" id="GFF36950.1"/>
    </source>
</evidence>
<feature type="compositionally biased region" description="Basic and acidic residues" evidence="1">
    <location>
        <begin position="539"/>
        <end position="549"/>
    </location>
</feature>
<accession>A0A8H3RT45</accession>
<protein>
    <submittedName>
        <fullName evidence="2">Uncharacterized protein</fullName>
    </submittedName>
</protein>
<feature type="compositionally biased region" description="Basic and acidic residues" evidence="1">
    <location>
        <begin position="315"/>
        <end position="328"/>
    </location>
</feature>
<dbReference type="AlphaFoldDB" id="A0A8H3RT45"/>
<feature type="region of interest" description="Disordered" evidence="1">
    <location>
        <begin position="87"/>
        <end position="116"/>
    </location>
</feature>
<evidence type="ECO:0000313" key="3">
    <source>
        <dbReference type="Proteomes" id="UP000465221"/>
    </source>
</evidence>
<feature type="compositionally biased region" description="Basic and acidic residues" evidence="1">
    <location>
        <begin position="355"/>
        <end position="373"/>
    </location>
</feature>
<sequence>MPTPERNTDRLPSSRRMYEQQQQRSPFSRARGNSRATEDFDASRIPSPSYKYASQRRTNFNETNTLTGAFRKAGRYATMAENEGISASVPYARGTPSPGRRRQIYNARSPESNPPNELAEAYRQIDDADSLVDLEPEDVYGQEDKIRRSSGYYTRDYDVFTTSDASFLNEVQDESPWRRLSDNIQDEKRLRRATTSHSPVLSNRGGTKNALTAENLQRREEEDQLVSGDDDTFQHGLNVPSTWGSRAKRNTDWLKKLKRRDEPEPELELEPEQRPERPVNVSPPVTKFNFDFRTSPGRSLEPASSRYSRIPLSDARNKLSSEQKDDKPIGGNSEPIVNTPVVVYKDSSFTRPSPSKRDSHDLIRRLARRESPDQNRNQQELRTPEAPKGGQRRIYDKTPVVTGAWIDTPMTERISERTTKMSEELTNGFRSQVVPDEPKPVFPKVEEVAEAEVKGLTQERERDAERNKREHQEREREKEQEKARMEEEKEKTKNENEEKEKEVQWQEEEQAKSKEREKKKVKPPLIKPDLPKSALESVIQEHKSDKETLDVGDDTIESLQELLAEQSTEAKAGPQSDAAYEKEVMERLERSQGAEDVGDHKISEKLLSLEVNQDSLRKKIDGVEEQMTQNMPKLPEDSPRPTSSQAHTQLKRTLAEKTCETCGAENDGRIYAAIPLPLLWKRDPMSRRIRITRLGWGLLLSLLWFVSESTMCDYYCHPTVAPVCEGNCLRPDAPRFPFVLPTMLWRWSHLSSALAPVATVGIAFIRLLAQLLGLWDGYVDVPPRTLNLSGEVRIYGTRITHSPVTATATPGFFARQWPAKDLRHTPEAMHTPEAVPELKLREEELPRDVWDDDSMDDDELL</sequence>